<accession>A0A1K1QN41</accession>
<feature type="transmembrane region" description="Helical" evidence="2">
    <location>
        <begin position="90"/>
        <end position="113"/>
    </location>
</feature>
<protein>
    <submittedName>
        <fullName evidence="3">Uncharacterized protein</fullName>
    </submittedName>
</protein>
<evidence type="ECO:0000256" key="2">
    <source>
        <dbReference type="SAM" id="Phobius"/>
    </source>
</evidence>
<gene>
    <name evidence="3" type="ORF">SAMN04489730_2011</name>
</gene>
<sequence>MCRPSGPDEEGTSGPFGRERYSGQPKSAARNPAEALGFALVDQGSRTAAKVVVGILGGLYLIAGLGLTAFSAFFALAFNDTGSATVTKTVLYTAAALAIWILLTGIGAIVVALEAEEASTAWIGGLGVLSLGIVILGAYAVWFFTKP</sequence>
<keyword evidence="4" id="KW-1185">Reference proteome</keyword>
<feature type="region of interest" description="Disordered" evidence="1">
    <location>
        <begin position="1"/>
        <end position="28"/>
    </location>
</feature>
<dbReference type="AlphaFoldDB" id="A0A1K1QN41"/>
<organism evidence="3 4">
    <name type="scientific">Amycolatopsis australiensis</name>
    <dbReference type="NCBI Taxonomy" id="546364"/>
    <lineage>
        <taxon>Bacteria</taxon>
        <taxon>Bacillati</taxon>
        <taxon>Actinomycetota</taxon>
        <taxon>Actinomycetes</taxon>
        <taxon>Pseudonocardiales</taxon>
        <taxon>Pseudonocardiaceae</taxon>
        <taxon>Amycolatopsis</taxon>
    </lineage>
</organism>
<feature type="transmembrane region" description="Helical" evidence="2">
    <location>
        <begin position="51"/>
        <end position="78"/>
    </location>
</feature>
<reference evidence="4" key="1">
    <citation type="submission" date="2016-11" db="EMBL/GenBank/DDBJ databases">
        <authorList>
            <person name="Varghese N."/>
            <person name="Submissions S."/>
        </authorList>
    </citation>
    <scope>NUCLEOTIDE SEQUENCE [LARGE SCALE GENOMIC DNA]</scope>
    <source>
        <strain evidence="4">DSM 44671</strain>
    </source>
</reference>
<dbReference type="EMBL" id="FPJG01000006">
    <property type="protein sequence ID" value="SFW61354.1"/>
    <property type="molecule type" value="Genomic_DNA"/>
</dbReference>
<dbReference type="Proteomes" id="UP000182740">
    <property type="component" value="Unassembled WGS sequence"/>
</dbReference>
<evidence type="ECO:0000313" key="4">
    <source>
        <dbReference type="Proteomes" id="UP000182740"/>
    </source>
</evidence>
<evidence type="ECO:0000313" key="3">
    <source>
        <dbReference type="EMBL" id="SFW61354.1"/>
    </source>
</evidence>
<keyword evidence="2" id="KW-0472">Membrane</keyword>
<dbReference type="STRING" id="546364.SAMN04489730_2011"/>
<keyword evidence="2" id="KW-1133">Transmembrane helix</keyword>
<feature type="transmembrane region" description="Helical" evidence="2">
    <location>
        <begin position="119"/>
        <end position="144"/>
    </location>
</feature>
<name>A0A1K1QN41_9PSEU</name>
<proteinExistence type="predicted"/>
<evidence type="ECO:0000256" key="1">
    <source>
        <dbReference type="SAM" id="MobiDB-lite"/>
    </source>
</evidence>
<keyword evidence="2" id="KW-0812">Transmembrane</keyword>